<dbReference type="SUPFAM" id="SSF110997">
    <property type="entry name" value="Sporulation related repeat"/>
    <property type="match status" value="1"/>
</dbReference>
<dbReference type="InterPro" id="IPR007730">
    <property type="entry name" value="SPOR-like_dom"/>
</dbReference>
<keyword evidence="4" id="KW-0131">Cell cycle</keyword>
<evidence type="ECO:0000256" key="1">
    <source>
        <dbReference type="SAM" id="MobiDB-lite"/>
    </source>
</evidence>
<dbReference type="AlphaFoldDB" id="A0A4S3K048"/>
<dbReference type="PANTHER" id="PTHR38687:SF1">
    <property type="entry name" value="CELL DIVISION PROTEIN DEDD"/>
    <property type="match status" value="1"/>
</dbReference>
<name>A0A4S3K048_9GAMM</name>
<organism evidence="4 5">
    <name type="scientific">Panacagrimonas perspica</name>
    <dbReference type="NCBI Taxonomy" id="381431"/>
    <lineage>
        <taxon>Bacteria</taxon>
        <taxon>Pseudomonadati</taxon>
        <taxon>Pseudomonadota</taxon>
        <taxon>Gammaproteobacteria</taxon>
        <taxon>Nevskiales</taxon>
        <taxon>Nevskiaceae</taxon>
        <taxon>Panacagrimonas</taxon>
    </lineage>
</organism>
<dbReference type="Pfam" id="PF05036">
    <property type="entry name" value="SPOR"/>
    <property type="match status" value="1"/>
</dbReference>
<evidence type="ECO:0000256" key="2">
    <source>
        <dbReference type="SAM" id="Phobius"/>
    </source>
</evidence>
<dbReference type="EMBL" id="SOBT01000009">
    <property type="protein sequence ID" value="TDU28417.1"/>
    <property type="molecule type" value="Genomic_DNA"/>
</dbReference>
<dbReference type="Gene3D" id="3.30.70.1070">
    <property type="entry name" value="Sporulation related repeat"/>
    <property type="match status" value="1"/>
</dbReference>
<evidence type="ECO:0000313" key="4">
    <source>
        <dbReference type="EMBL" id="TDU28417.1"/>
    </source>
</evidence>
<reference evidence="4 5" key="1">
    <citation type="submission" date="2019-03" db="EMBL/GenBank/DDBJ databases">
        <title>Genomic Encyclopedia of Type Strains, Phase IV (KMG-IV): sequencing the most valuable type-strain genomes for metagenomic binning, comparative biology and taxonomic classification.</title>
        <authorList>
            <person name="Goeker M."/>
        </authorList>
    </citation>
    <scope>NUCLEOTIDE SEQUENCE [LARGE SCALE GENOMIC DNA]</scope>
    <source>
        <strain evidence="4 5">DSM 26377</strain>
    </source>
</reference>
<keyword evidence="2" id="KW-1133">Transmembrane helix</keyword>
<feature type="transmembrane region" description="Helical" evidence="2">
    <location>
        <begin position="21"/>
        <end position="41"/>
    </location>
</feature>
<comment type="caution">
    <text evidence="4">The sequence shown here is derived from an EMBL/GenBank/DDBJ whole genome shotgun (WGS) entry which is preliminary data.</text>
</comment>
<evidence type="ECO:0000313" key="5">
    <source>
        <dbReference type="Proteomes" id="UP000295341"/>
    </source>
</evidence>
<dbReference type="PROSITE" id="PS51724">
    <property type="entry name" value="SPOR"/>
    <property type="match status" value="1"/>
</dbReference>
<dbReference type="GO" id="GO:0042834">
    <property type="term" value="F:peptidoglycan binding"/>
    <property type="evidence" value="ECO:0007669"/>
    <property type="project" value="InterPro"/>
</dbReference>
<dbReference type="GO" id="GO:0030428">
    <property type="term" value="C:cell septum"/>
    <property type="evidence" value="ECO:0007669"/>
    <property type="project" value="TreeGrafter"/>
</dbReference>
<feature type="domain" description="SPOR" evidence="3">
    <location>
        <begin position="133"/>
        <end position="213"/>
    </location>
</feature>
<feature type="compositionally biased region" description="Low complexity" evidence="1">
    <location>
        <begin position="104"/>
        <end position="133"/>
    </location>
</feature>
<dbReference type="InterPro" id="IPR052521">
    <property type="entry name" value="Cell_div_SPOR-domain"/>
</dbReference>
<keyword evidence="2" id="KW-0812">Transmembrane</keyword>
<feature type="region of interest" description="Disordered" evidence="1">
    <location>
        <begin position="98"/>
        <end position="133"/>
    </location>
</feature>
<dbReference type="GO" id="GO:0032153">
    <property type="term" value="C:cell division site"/>
    <property type="evidence" value="ECO:0007669"/>
    <property type="project" value="TreeGrafter"/>
</dbReference>
<accession>A0A4S3K048</accession>
<keyword evidence="4" id="KW-0132">Cell division</keyword>
<keyword evidence="5" id="KW-1185">Reference proteome</keyword>
<dbReference type="RefSeq" id="WP_133881966.1">
    <property type="nucleotide sequence ID" value="NZ_MWIN01000031.1"/>
</dbReference>
<dbReference type="OrthoDB" id="8558195at2"/>
<evidence type="ECO:0000259" key="3">
    <source>
        <dbReference type="PROSITE" id="PS51724"/>
    </source>
</evidence>
<keyword evidence="2" id="KW-0472">Membrane</keyword>
<dbReference type="Proteomes" id="UP000295341">
    <property type="component" value="Unassembled WGS sequence"/>
</dbReference>
<gene>
    <name evidence="4" type="ORF">DFR24_2786</name>
</gene>
<dbReference type="GO" id="GO:0032506">
    <property type="term" value="P:cytokinetic process"/>
    <property type="evidence" value="ECO:0007669"/>
    <property type="project" value="TreeGrafter"/>
</dbReference>
<proteinExistence type="predicted"/>
<protein>
    <submittedName>
        <fullName evidence="4">Cell division protein FtsN</fullName>
    </submittedName>
</protein>
<dbReference type="InterPro" id="IPR036680">
    <property type="entry name" value="SPOR-like_sf"/>
</dbReference>
<sequence>MARDYAARNRRPAPKAAGLPGWVWLIAGLSMGLVVACIVYIGRPAQPMPMAAANGTTEAAAPDKPRAKVEIPPKEDPRFDFYTLLEKEQVLVPGETRLRPPVPAATAARPTTPGTAPATALTSPTPATTPAAPGSSGQYLILAGSFRDATNADAHKAKLAMAGVEARIETITTQDHATLYRVRVGPSKSLEQAQGVAAKLKSQGFDSRVVKLP</sequence>
<dbReference type="PANTHER" id="PTHR38687">
    <property type="entry name" value="CELL DIVISION PROTEIN DEDD-RELATED"/>
    <property type="match status" value="1"/>
</dbReference>